<name>A0A7S7NRQ5_PALFE</name>
<evidence type="ECO:0000256" key="1">
    <source>
        <dbReference type="ARBA" id="ARBA00022801"/>
    </source>
</evidence>
<dbReference type="PANTHER" id="PTHR37294">
    <property type="entry name" value="3'-5' EXORIBONUCLEASE YHAM"/>
    <property type="match status" value="1"/>
</dbReference>
<dbReference type="Gene3D" id="1.10.3210.10">
    <property type="entry name" value="Hypothetical protein af1432"/>
    <property type="match status" value="1"/>
</dbReference>
<feature type="domain" description="OB" evidence="3">
    <location>
        <begin position="26"/>
        <end position="89"/>
    </location>
</feature>
<accession>A0A7S7NRQ5</accession>
<dbReference type="InterPro" id="IPR003607">
    <property type="entry name" value="HD/PDEase_dom"/>
</dbReference>
<feature type="region of interest" description="Disordered" evidence="2">
    <location>
        <begin position="316"/>
        <end position="336"/>
    </location>
</feature>
<dbReference type="PANTHER" id="PTHR37294:SF1">
    <property type="entry name" value="3'-5' EXORIBONUCLEASE YHAM"/>
    <property type="match status" value="1"/>
</dbReference>
<evidence type="ECO:0000313" key="6">
    <source>
        <dbReference type="Proteomes" id="UP000593892"/>
    </source>
</evidence>
<dbReference type="CDD" id="cd00077">
    <property type="entry name" value="HDc"/>
    <property type="match status" value="1"/>
</dbReference>
<keyword evidence="1" id="KW-0378">Hydrolase</keyword>
<organism evidence="5 6">
    <name type="scientific">Paludibaculum fermentans</name>
    <dbReference type="NCBI Taxonomy" id="1473598"/>
    <lineage>
        <taxon>Bacteria</taxon>
        <taxon>Pseudomonadati</taxon>
        <taxon>Acidobacteriota</taxon>
        <taxon>Terriglobia</taxon>
        <taxon>Bryobacterales</taxon>
        <taxon>Bryobacteraceae</taxon>
        <taxon>Paludibaculum</taxon>
    </lineage>
</organism>
<evidence type="ECO:0000259" key="4">
    <source>
        <dbReference type="Pfam" id="PF01966"/>
    </source>
</evidence>
<evidence type="ECO:0000313" key="5">
    <source>
        <dbReference type="EMBL" id="QOY88621.1"/>
    </source>
</evidence>
<proteinExistence type="predicted"/>
<protein>
    <submittedName>
        <fullName evidence="5">HD domain-containing protein</fullName>
    </submittedName>
</protein>
<dbReference type="Gene3D" id="2.40.50.140">
    <property type="entry name" value="Nucleic acid-binding proteins"/>
    <property type="match status" value="1"/>
</dbReference>
<dbReference type="InterPro" id="IPR004365">
    <property type="entry name" value="NA-bd_OB_tRNA"/>
</dbReference>
<dbReference type="GO" id="GO:0031125">
    <property type="term" value="P:rRNA 3'-end processing"/>
    <property type="evidence" value="ECO:0007669"/>
    <property type="project" value="TreeGrafter"/>
</dbReference>
<dbReference type="InterPro" id="IPR012340">
    <property type="entry name" value="NA-bd_OB-fold"/>
</dbReference>
<dbReference type="KEGG" id="pfer:IRI77_01275"/>
<evidence type="ECO:0000256" key="2">
    <source>
        <dbReference type="SAM" id="MobiDB-lite"/>
    </source>
</evidence>
<dbReference type="Pfam" id="PF01336">
    <property type="entry name" value="tRNA_anti-codon"/>
    <property type="match status" value="1"/>
</dbReference>
<dbReference type="InterPro" id="IPR006674">
    <property type="entry name" value="HD_domain"/>
</dbReference>
<gene>
    <name evidence="5" type="ORF">IRI77_01275</name>
</gene>
<sequence>MKGPAVNELAPGQSVQSIFLVQAKDVRQKKTGEPYLSLVLMDRTGDIDAKMWDNVPGVMETFDRDDFIRVKGETQLYQNRMQLTVYSLQRVQDSEVKLADFLPASKRDPDEMLAELRAIIASMRNQHLQALLDAIFADQAVANAFKTAPAAKAIHHAWLGGLIEHVLSLCSMARYMVTHYPGLDEDLLLTGVILHDIGKVTELCYARSFGYTTEGGLLGHMQIALRLIGEKLPEGFPPKLRNLLEHMILSHHGQLEYGSPKLPVFPEALLLHHLDNLDSKMETMRASLERDKATPGDWTGYNAALERSILDKRKYLNGPAPKPQAVKAATPPKQATVMGEKMKALQGLFSEES</sequence>
<evidence type="ECO:0000259" key="3">
    <source>
        <dbReference type="Pfam" id="PF01336"/>
    </source>
</evidence>
<dbReference type="SUPFAM" id="SSF109604">
    <property type="entry name" value="HD-domain/PDEase-like"/>
    <property type="match status" value="1"/>
</dbReference>
<dbReference type="CDD" id="cd04492">
    <property type="entry name" value="YhaM_OBF_like"/>
    <property type="match status" value="1"/>
</dbReference>
<dbReference type="SUPFAM" id="SSF50249">
    <property type="entry name" value="Nucleic acid-binding proteins"/>
    <property type="match status" value="1"/>
</dbReference>
<feature type="domain" description="HD" evidence="4">
    <location>
        <begin position="163"/>
        <end position="278"/>
    </location>
</feature>
<reference evidence="5 6" key="1">
    <citation type="submission" date="2020-10" db="EMBL/GenBank/DDBJ databases">
        <title>Complete genome sequence of Paludibaculum fermentans P105T, a facultatively anaerobic acidobacterium capable of dissimilatory Fe(III) reduction.</title>
        <authorList>
            <person name="Dedysh S.N."/>
            <person name="Beletsky A.V."/>
            <person name="Kulichevskaya I.S."/>
            <person name="Mardanov A.V."/>
            <person name="Ravin N.V."/>
        </authorList>
    </citation>
    <scope>NUCLEOTIDE SEQUENCE [LARGE SCALE GENOMIC DNA]</scope>
    <source>
        <strain evidence="5 6">P105</strain>
    </source>
</reference>
<dbReference type="Proteomes" id="UP000593892">
    <property type="component" value="Chromosome"/>
</dbReference>
<dbReference type="Pfam" id="PF01966">
    <property type="entry name" value="HD"/>
    <property type="match status" value="1"/>
</dbReference>
<dbReference type="RefSeq" id="WP_194450283.1">
    <property type="nucleotide sequence ID" value="NZ_CP063849.1"/>
</dbReference>
<keyword evidence="6" id="KW-1185">Reference proteome</keyword>
<dbReference type="GO" id="GO:0003676">
    <property type="term" value="F:nucleic acid binding"/>
    <property type="evidence" value="ECO:0007669"/>
    <property type="project" value="InterPro"/>
</dbReference>
<dbReference type="GO" id="GO:0016787">
    <property type="term" value="F:hydrolase activity"/>
    <property type="evidence" value="ECO:0007669"/>
    <property type="project" value="UniProtKB-KW"/>
</dbReference>
<dbReference type="InterPro" id="IPR050798">
    <property type="entry name" value="YhaM_exoribonuc/phosphodiest"/>
</dbReference>
<dbReference type="AlphaFoldDB" id="A0A7S7NRQ5"/>
<dbReference type="EMBL" id="CP063849">
    <property type="protein sequence ID" value="QOY88621.1"/>
    <property type="molecule type" value="Genomic_DNA"/>
</dbReference>